<comment type="caution">
    <text evidence="7">The sequence shown here is derived from an EMBL/GenBank/DDBJ whole genome shotgun (WGS) entry which is preliminary data.</text>
</comment>
<sequence>MLNQLKRLGGDSLLYALMNVGTKLIAFLMIPIYTSYLGREQFGALGTIDSFTSMMTFLVIFGTDSALAYYYFDKDHKGNKIEYVRNVLLFRFYVALSLLILSVLFGPALSYAITGTRGFELVLQLSFIVLLLEALITLVLTYFRYEFLSKRVVIMTVLRLGLVALLSYAFLRFISPDVEMVIYGRMAAALAIIVFLLPQLKRFAAFKFNGKLMKELLTYAAPLVPASMAFWVISQSNKLFITHFEGLESVGLYEAALRFATVITLLTSSVQMAWRPYSMSIKDKPNAKSIFRNVYVLIFAVGMFGLMGVATFVPFIFEAFLGEDFHEASMYIPLLSLGTFLNFYYLIISVGLFIEKKTKPISFYFGIAAVISVILNLILIPLFSLWGAAAAVTVAYGFACVSIFLRSQKEYYVPTPVGSIMFMFVTGLLSIAAVQYVLQFSELSIWYVLIPWLFFALTNGGVLATLRRKGRVEETA</sequence>
<feature type="transmembrane region" description="Helical" evidence="6">
    <location>
        <begin position="417"/>
        <end position="438"/>
    </location>
</feature>
<organism evidence="7 8">
    <name type="scientific">Metabacillus lacus</name>
    <dbReference type="NCBI Taxonomy" id="1983721"/>
    <lineage>
        <taxon>Bacteria</taxon>
        <taxon>Bacillati</taxon>
        <taxon>Bacillota</taxon>
        <taxon>Bacilli</taxon>
        <taxon>Bacillales</taxon>
        <taxon>Bacillaceae</taxon>
        <taxon>Metabacillus</taxon>
    </lineage>
</organism>
<dbReference type="Pfam" id="PF01943">
    <property type="entry name" value="Polysacc_synt"/>
    <property type="match status" value="1"/>
</dbReference>
<keyword evidence="8" id="KW-1185">Reference proteome</keyword>
<evidence type="ECO:0000313" key="7">
    <source>
        <dbReference type="EMBL" id="MRX72168.1"/>
    </source>
</evidence>
<dbReference type="GO" id="GO:0005886">
    <property type="term" value="C:plasma membrane"/>
    <property type="evidence" value="ECO:0007669"/>
    <property type="project" value="UniProtKB-SubCell"/>
</dbReference>
<feature type="transmembrane region" description="Helical" evidence="6">
    <location>
        <begin position="329"/>
        <end position="354"/>
    </location>
</feature>
<dbReference type="PANTHER" id="PTHR30250:SF11">
    <property type="entry name" value="O-ANTIGEN TRANSPORTER-RELATED"/>
    <property type="match status" value="1"/>
</dbReference>
<accession>A0A7X2IYK1</accession>
<feature type="transmembrane region" description="Helical" evidence="6">
    <location>
        <begin position="125"/>
        <end position="145"/>
    </location>
</feature>
<feature type="transmembrane region" description="Helical" evidence="6">
    <location>
        <begin position="92"/>
        <end position="113"/>
    </location>
</feature>
<dbReference type="AlphaFoldDB" id="A0A7X2IYK1"/>
<evidence type="ECO:0000313" key="8">
    <source>
        <dbReference type="Proteomes" id="UP000448867"/>
    </source>
</evidence>
<evidence type="ECO:0000256" key="6">
    <source>
        <dbReference type="SAM" id="Phobius"/>
    </source>
</evidence>
<feature type="transmembrane region" description="Helical" evidence="6">
    <location>
        <begin position="255"/>
        <end position="274"/>
    </location>
</feature>
<reference evidence="7 8" key="1">
    <citation type="submission" date="2019-11" db="EMBL/GenBank/DDBJ databases">
        <title>Bacillus lacus genome.</title>
        <authorList>
            <person name="Allen C.J."/>
            <person name="Newman J.D."/>
        </authorList>
    </citation>
    <scope>NUCLEOTIDE SEQUENCE [LARGE SCALE GENOMIC DNA]</scope>
    <source>
        <strain evidence="7 8">KCTC 33946</strain>
    </source>
</reference>
<evidence type="ECO:0000256" key="5">
    <source>
        <dbReference type="ARBA" id="ARBA00023136"/>
    </source>
</evidence>
<feature type="transmembrane region" description="Helical" evidence="6">
    <location>
        <begin position="385"/>
        <end position="405"/>
    </location>
</feature>
<gene>
    <name evidence="7" type="ORF">GJU40_08390</name>
</gene>
<feature type="transmembrane region" description="Helical" evidence="6">
    <location>
        <begin position="152"/>
        <end position="174"/>
    </location>
</feature>
<comment type="subcellular location">
    <subcellularLocation>
        <location evidence="1">Cell membrane</location>
        <topology evidence="1">Multi-pass membrane protein</topology>
    </subcellularLocation>
</comment>
<feature type="transmembrane region" description="Helical" evidence="6">
    <location>
        <begin position="180"/>
        <end position="197"/>
    </location>
</feature>
<dbReference type="RefSeq" id="WP_154307309.1">
    <property type="nucleotide sequence ID" value="NZ_WKKI01000012.1"/>
</dbReference>
<keyword evidence="2" id="KW-1003">Cell membrane</keyword>
<name>A0A7X2IYK1_9BACI</name>
<dbReference type="EMBL" id="WKKI01000012">
    <property type="protein sequence ID" value="MRX72168.1"/>
    <property type="molecule type" value="Genomic_DNA"/>
</dbReference>
<dbReference type="InterPro" id="IPR002797">
    <property type="entry name" value="Polysacc_synth"/>
</dbReference>
<feature type="transmembrane region" description="Helical" evidence="6">
    <location>
        <begin position="53"/>
        <end position="72"/>
    </location>
</feature>
<feature type="transmembrane region" description="Helical" evidence="6">
    <location>
        <begin position="444"/>
        <end position="466"/>
    </location>
</feature>
<evidence type="ECO:0000256" key="4">
    <source>
        <dbReference type="ARBA" id="ARBA00022989"/>
    </source>
</evidence>
<keyword evidence="4 6" id="KW-1133">Transmembrane helix</keyword>
<feature type="transmembrane region" description="Helical" evidence="6">
    <location>
        <begin position="361"/>
        <end position="379"/>
    </location>
</feature>
<evidence type="ECO:0000256" key="1">
    <source>
        <dbReference type="ARBA" id="ARBA00004651"/>
    </source>
</evidence>
<dbReference type="OrthoDB" id="3249502at2"/>
<protein>
    <submittedName>
        <fullName evidence="7">Oligosaccharide flippase family protein</fullName>
    </submittedName>
</protein>
<feature type="transmembrane region" description="Helical" evidence="6">
    <location>
        <begin position="294"/>
        <end position="317"/>
    </location>
</feature>
<keyword evidence="5 6" id="KW-0472">Membrane</keyword>
<proteinExistence type="predicted"/>
<keyword evidence="3 6" id="KW-0812">Transmembrane</keyword>
<feature type="transmembrane region" description="Helical" evidence="6">
    <location>
        <begin position="12"/>
        <end position="33"/>
    </location>
</feature>
<dbReference type="Proteomes" id="UP000448867">
    <property type="component" value="Unassembled WGS sequence"/>
</dbReference>
<feature type="transmembrane region" description="Helical" evidence="6">
    <location>
        <begin position="217"/>
        <end position="235"/>
    </location>
</feature>
<dbReference type="PANTHER" id="PTHR30250">
    <property type="entry name" value="PST FAMILY PREDICTED COLANIC ACID TRANSPORTER"/>
    <property type="match status" value="1"/>
</dbReference>
<evidence type="ECO:0000256" key="2">
    <source>
        <dbReference type="ARBA" id="ARBA00022475"/>
    </source>
</evidence>
<dbReference type="InterPro" id="IPR050833">
    <property type="entry name" value="Poly_Biosynth_Transport"/>
</dbReference>
<evidence type="ECO:0000256" key="3">
    <source>
        <dbReference type="ARBA" id="ARBA00022692"/>
    </source>
</evidence>